<evidence type="ECO:0000256" key="10">
    <source>
        <dbReference type="PIRSR" id="PIRSR000350-4"/>
    </source>
</evidence>
<dbReference type="Pfam" id="PF02852">
    <property type="entry name" value="Pyr_redox_dim"/>
    <property type="match status" value="1"/>
</dbReference>
<comment type="cofactor">
    <cofactor evidence="9">
        <name>FAD</name>
        <dbReference type="ChEBI" id="CHEBI:57692"/>
    </cofactor>
    <text evidence="9">Binds 1 FAD per subunit.</text>
</comment>
<protein>
    <submittedName>
        <fullName evidence="14">Dihydrolipoyl dehydrogenase</fullName>
    </submittedName>
</protein>
<evidence type="ECO:0000256" key="7">
    <source>
        <dbReference type="ARBA" id="ARBA00023284"/>
    </source>
</evidence>
<evidence type="ECO:0000256" key="4">
    <source>
        <dbReference type="ARBA" id="ARBA00023002"/>
    </source>
</evidence>
<reference evidence="14" key="2">
    <citation type="journal article" date="2021" name="Microbiome">
        <title>Successional dynamics and alternative stable states in a saline activated sludge microbial community over 9 years.</title>
        <authorList>
            <person name="Wang Y."/>
            <person name="Ye J."/>
            <person name="Ju F."/>
            <person name="Liu L."/>
            <person name="Boyd J.A."/>
            <person name="Deng Y."/>
            <person name="Parks D.H."/>
            <person name="Jiang X."/>
            <person name="Yin X."/>
            <person name="Woodcroft B.J."/>
            <person name="Tyson G.W."/>
            <person name="Hugenholtz P."/>
            <person name="Polz M.F."/>
            <person name="Zhang T."/>
        </authorList>
    </citation>
    <scope>NUCLEOTIDE SEQUENCE</scope>
    <source>
        <strain evidence="14">HKST-UBA01</strain>
    </source>
</reference>
<evidence type="ECO:0000256" key="9">
    <source>
        <dbReference type="PIRSR" id="PIRSR000350-3"/>
    </source>
</evidence>
<dbReference type="PANTHER" id="PTHR22912:SF217">
    <property type="entry name" value="DIHYDROLIPOYL DEHYDROGENASE"/>
    <property type="match status" value="1"/>
</dbReference>
<dbReference type="AlphaFoldDB" id="A0A955LH24"/>
<dbReference type="Pfam" id="PF07992">
    <property type="entry name" value="Pyr_redox_2"/>
    <property type="match status" value="1"/>
</dbReference>
<evidence type="ECO:0000256" key="2">
    <source>
        <dbReference type="ARBA" id="ARBA00022630"/>
    </source>
</evidence>
<keyword evidence="3 9" id="KW-0274">FAD</keyword>
<dbReference type="PRINTS" id="PR00411">
    <property type="entry name" value="PNDRDTASEI"/>
</dbReference>
<evidence type="ECO:0000256" key="11">
    <source>
        <dbReference type="RuleBase" id="RU003691"/>
    </source>
</evidence>
<dbReference type="InterPro" id="IPR016156">
    <property type="entry name" value="FAD/NAD-linked_Rdtase_dimer_sf"/>
</dbReference>
<feature type="binding site" evidence="9">
    <location>
        <begin position="177"/>
        <end position="184"/>
    </location>
    <ligand>
        <name>NAD(+)</name>
        <dbReference type="ChEBI" id="CHEBI:57540"/>
    </ligand>
</feature>
<dbReference type="InterPro" id="IPR012999">
    <property type="entry name" value="Pyr_OxRdtase_I_AS"/>
</dbReference>
<dbReference type="PROSITE" id="PS00076">
    <property type="entry name" value="PYRIDINE_REDOX_1"/>
    <property type="match status" value="1"/>
</dbReference>
<evidence type="ECO:0000259" key="12">
    <source>
        <dbReference type="Pfam" id="PF02852"/>
    </source>
</evidence>
<dbReference type="InterPro" id="IPR004099">
    <property type="entry name" value="Pyr_nucl-diS_OxRdtase_dimer"/>
</dbReference>
<dbReference type="FunFam" id="3.30.390.30:FF:000001">
    <property type="entry name" value="Dihydrolipoyl dehydrogenase"/>
    <property type="match status" value="1"/>
</dbReference>
<evidence type="ECO:0000256" key="1">
    <source>
        <dbReference type="ARBA" id="ARBA00007532"/>
    </source>
</evidence>
<name>A0A955LH24_UNCKA</name>
<dbReference type="InterPro" id="IPR001100">
    <property type="entry name" value="Pyr_nuc-diS_OxRdtase"/>
</dbReference>
<evidence type="ECO:0000313" key="14">
    <source>
        <dbReference type="EMBL" id="MCA9390452.1"/>
    </source>
</evidence>
<sequence>MESKHYDLIVIGAGSGLNVASAAANQLNWKVAVIEDGPLGGTCLNRGCIPSKMIIHAADIAETINRSELFGIQSEITHIDFEFITKRANDIVDADAENIKEGVNEHQNMDLYQAKGTFVSSKTVKVDGVEITGDRILIAAGARPFVPPIPGIDSVDYWTSTEALRQTKQPKSLAIIGGGYIGMELGHFYGALGTEITIIEALDSLIFREDKDVSTMFTKLIGEKYSLHLKSNVTNISQDDSGMKTITFETEDGSSKTIETEALLVVTGTKPNTDSLNLGVTEISTSERGFIEVNEYMETSVENIFALGDIVGKAPFKHGANYEAQIIFKNFLNNGSKIAADYSVMPHAIFTAPQIAGVGITEQEAQEKKLEYEIRTHQYIKTGMGKAIEAGDGFVKFIIDPKNEIILGCHILGPEASTLIHEVVIALSAGQGKISAIKNSIHVHPALSEVVQRAL</sequence>
<dbReference type="Proteomes" id="UP000701698">
    <property type="component" value="Unassembled WGS sequence"/>
</dbReference>
<dbReference type="PIRSF" id="PIRSF000350">
    <property type="entry name" value="Mercury_reductase_MerA"/>
    <property type="match status" value="1"/>
</dbReference>
<dbReference type="PANTHER" id="PTHR22912">
    <property type="entry name" value="DISULFIDE OXIDOREDUCTASE"/>
    <property type="match status" value="1"/>
</dbReference>
<dbReference type="Gene3D" id="3.30.390.30">
    <property type="match status" value="1"/>
</dbReference>
<dbReference type="GO" id="GO:0050660">
    <property type="term" value="F:flavin adenine dinucleotide binding"/>
    <property type="evidence" value="ECO:0007669"/>
    <property type="project" value="TreeGrafter"/>
</dbReference>
<keyword evidence="6" id="KW-1015">Disulfide bond</keyword>
<comment type="caution">
    <text evidence="14">The sequence shown here is derived from an EMBL/GenBank/DDBJ whole genome shotgun (WGS) entry which is preliminary data.</text>
</comment>
<feature type="binding site" evidence="9">
    <location>
        <position position="268"/>
    </location>
    <ligand>
        <name>NAD(+)</name>
        <dbReference type="ChEBI" id="CHEBI:57540"/>
    </ligand>
</feature>
<comment type="similarity">
    <text evidence="1 11">Belongs to the class-I pyridine nucleotide-disulfide oxidoreductase family.</text>
</comment>
<evidence type="ECO:0000256" key="5">
    <source>
        <dbReference type="ARBA" id="ARBA00023027"/>
    </source>
</evidence>
<evidence type="ECO:0000256" key="6">
    <source>
        <dbReference type="ARBA" id="ARBA00023157"/>
    </source>
</evidence>
<evidence type="ECO:0000256" key="8">
    <source>
        <dbReference type="PIRSR" id="PIRSR000350-2"/>
    </source>
</evidence>
<dbReference type="PRINTS" id="PR00368">
    <property type="entry name" value="FADPNR"/>
</dbReference>
<feature type="binding site" evidence="9">
    <location>
        <position position="116"/>
    </location>
    <ligand>
        <name>FAD</name>
        <dbReference type="ChEBI" id="CHEBI:57692"/>
    </ligand>
</feature>
<dbReference type="SUPFAM" id="SSF55424">
    <property type="entry name" value="FAD/NAD-linked reductases, dimerisation (C-terminal) domain"/>
    <property type="match status" value="1"/>
</dbReference>
<evidence type="ECO:0000256" key="3">
    <source>
        <dbReference type="ARBA" id="ARBA00022827"/>
    </source>
</evidence>
<evidence type="ECO:0000313" key="15">
    <source>
        <dbReference type="Proteomes" id="UP000701698"/>
    </source>
</evidence>
<dbReference type="Gene3D" id="3.50.50.60">
    <property type="entry name" value="FAD/NAD(P)-binding domain"/>
    <property type="match status" value="2"/>
</dbReference>
<keyword evidence="2 11" id="KW-0285">Flavoprotein</keyword>
<feature type="domain" description="Pyridine nucleotide-disulphide oxidoreductase dimerisation" evidence="12">
    <location>
        <begin position="345"/>
        <end position="454"/>
    </location>
</feature>
<feature type="domain" description="FAD/NAD(P)-binding" evidence="13">
    <location>
        <begin position="6"/>
        <end position="314"/>
    </location>
</feature>
<dbReference type="SUPFAM" id="SSF51905">
    <property type="entry name" value="FAD/NAD(P)-binding domain"/>
    <property type="match status" value="1"/>
</dbReference>
<dbReference type="InterPro" id="IPR050151">
    <property type="entry name" value="Class-I_Pyr_Nuc-Dis_Oxidored"/>
</dbReference>
<feature type="binding site" evidence="9">
    <location>
        <position position="200"/>
    </location>
    <ligand>
        <name>NAD(+)</name>
        <dbReference type="ChEBI" id="CHEBI:57540"/>
    </ligand>
</feature>
<keyword evidence="5 9" id="KW-0520">NAD</keyword>
<feature type="binding site" evidence="9">
    <location>
        <position position="309"/>
    </location>
    <ligand>
        <name>FAD</name>
        <dbReference type="ChEBI" id="CHEBI:57692"/>
    </ligand>
</feature>
<organism evidence="14 15">
    <name type="scientific">candidate division WWE3 bacterium</name>
    <dbReference type="NCBI Taxonomy" id="2053526"/>
    <lineage>
        <taxon>Bacteria</taxon>
        <taxon>Katanobacteria</taxon>
    </lineage>
</organism>
<dbReference type="GO" id="GO:0006103">
    <property type="term" value="P:2-oxoglutarate metabolic process"/>
    <property type="evidence" value="ECO:0007669"/>
    <property type="project" value="TreeGrafter"/>
</dbReference>
<feature type="disulfide bond" description="Redox-active" evidence="10">
    <location>
        <begin position="43"/>
        <end position="48"/>
    </location>
</feature>
<feature type="active site" description="Proton acceptor" evidence="8">
    <location>
        <position position="444"/>
    </location>
</feature>
<keyword evidence="4 11" id="KW-0560">Oxidoreductase</keyword>
<accession>A0A955LH24</accession>
<gene>
    <name evidence="14" type="ORF">KC571_03540</name>
</gene>
<dbReference type="InterPro" id="IPR036188">
    <property type="entry name" value="FAD/NAD-bd_sf"/>
</dbReference>
<feature type="binding site" evidence="9">
    <location>
        <position position="52"/>
    </location>
    <ligand>
        <name>FAD</name>
        <dbReference type="ChEBI" id="CHEBI:57692"/>
    </ligand>
</feature>
<proteinExistence type="inferred from homology"/>
<evidence type="ECO:0000259" key="13">
    <source>
        <dbReference type="Pfam" id="PF07992"/>
    </source>
</evidence>
<reference evidence="14" key="1">
    <citation type="submission" date="2020-04" db="EMBL/GenBank/DDBJ databases">
        <authorList>
            <person name="Zhang T."/>
        </authorList>
    </citation>
    <scope>NUCLEOTIDE SEQUENCE</scope>
    <source>
        <strain evidence="14">HKST-UBA01</strain>
    </source>
</reference>
<dbReference type="GO" id="GO:0004148">
    <property type="term" value="F:dihydrolipoyl dehydrogenase (NADH) activity"/>
    <property type="evidence" value="ECO:0007669"/>
    <property type="project" value="TreeGrafter"/>
</dbReference>
<keyword evidence="7 11" id="KW-0676">Redox-active center</keyword>
<dbReference type="InterPro" id="IPR023753">
    <property type="entry name" value="FAD/NAD-binding_dom"/>
</dbReference>
<dbReference type="EMBL" id="JAGQKX010000099">
    <property type="protein sequence ID" value="MCA9390452.1"/>
    <property type="molecule type" value="Genomic_DNA"/>
</dbReference>
<keyword evidence="9" id="KW-0547">Nucleotide-binding</keyword>